<name>A0AAC9KFD6_9PROT</name>
<proteinExistence type="predicted"/>
<keyword evidence="1" id="KW-0547">Nucleotide-binding</keyword>
<dbReference type="GO" id="GO:0005524">
    <property type="term" value="F:ATP binding"/>
    <property type="evidence" value="ECO:0007669"/>
    <property type="project" value="UniProtKB-KW"/>
</dbReference>
<evidence type="ECO:0000313" key="2">
    <source>
        <dbReference type="Proteomes" id="UP000182373"/>
    </source>
</evidence>
<dbReference type="PANTHER" id="PTHR30024:SF48">
    <property type="entry name" value="ABC TRANSPORTER SUBSTRATE-BINDING PROTEIN"/>
    <property type="match status" value="1"/>
</dbReference>
<dbReference type="Proteomes" id="UP000182373">
    <property type="component" value="Chromosome"/>
</dbReference>
<sequence>MITRLEENAVSLLETGRRQNPSFWSRRRVLTGGLGLCLATRAVAARAEDPSMPEIRVASLRFGSLSWLLDVIRRHGLDHDAGFRLVELSLAGSQATQVALQAGSADLAVQDWLWAARQREQGGDWLFSPFSSESGGILVRADSKLHGIDDLKQARLGVAGGPIDKSWLIFRAFAARKLGYDPQSLTPFFAAPPLLNEQLTRGRLDAALTYWPFVARGEAHGGRVLLRIGDALAGLGLPVDTPLVGYVFRSAWAEGPAQPGRRFLKAAAQAQAILATSDTEWQAIRPLTGAGDDHELILLRDAYRAGIPHHWGQAQIDAAQSLLTILHALPGAETSGLPTRIPVGLFPAEVAL</sequence>
<dbReference type="SUPFAM" id="SSF53850">
    <property type="entry name" value="Periplasmic binding protein-like II"/>
    <property type="match status" value="1"/>
</dbReference>
<dbReference type="AlphaFoldDB" id="A0AAC9KFD6"/>
<accession>A0AAC9KFD6</accession>
<organism evidence="1 2">
    <name type="scientific">Granulibacter bethesdensis</name>
    <dbReference type="NCBI Taxonomy" id="364410"/>
    <lineage>
        <taxon>Bacteria</taxon>
        <taxon>Pseudomonadati</taxon>
        <taxon>Pseudomonadota</taxon>
        <taxon>Alphaproteobacteria</taxon>
        <taxon>Acetobacterales</taxon>
        <taxon>Acetobacteraceae</taxon>
        <taxon>Granulibacter</taxon>
    </lineage>
</organism>
<dbReference type="Gene3D" id="3.40.190.10">
    <property type="entry name" value="Periplasmic binding protein-like II"/>
    <property type="match status" value="2"/>
</dbReference>
<gene>
    <name evidence="1" type="ORF">GbCGDNIH9_1913</name>
</gene>
<evidence type="ECO:0000313" key="1">
    <source>
        <dbReference type="EMBL" id="APH55230.1"/>
    </source>
</evidence>
<protein>
    <submittedName>
        <fullName evidence="1">ABC transporter ATP-binding protein</fullName>
    </submittedName>
</protein>
<reference evidence="2" key="1">
    <citation type="submission" date="2016-11" db="EMBL/GenBank/DDBJ databases">
        <title>Comparative genomic and phenotypic analysis of Granulibacter bethesdensis clinical isolates from patients with chronic granulomatous disease.</title>
        <authorList>
            <person name="Zarember K.A."/>
            <person name="Porcella S.F."/>
            <person name="Chu J."/>
            <person name="Ding L."/>
            <person name="Dahlstrom E."/>
            <person name="Barbian K."/>
            <person name="Martens C."/>
            <person name="Sykora L."/>
            <person name="Kramer S."/>
            <person name="Pettinato A.M."/>
            <person name="Hong H."/>
            <person name="Wald G."/>
            <person name="Berg L.J."/>
            <person name="Rogge L.S."/>
            <person name="Greenberg D.E."/>
            <person name="Falcone E.L."/>
            <person name="Neves J.F."/>
            <person name="Simoes M.J."/>
            <person name="Casal M."/>
            <person name="Rodriguez-Lopez F.C."/>
            <person name="Zelazny A."/>
            <person name="Gallin J.I."/>
            <person name="Holland S.M."/>
        </authorList>
    </citation>
    <scope>NUCLEOTIDE SEQUENCE [LARGE SCALE GENOMIC DNA]</scope>
    <source>
        <strain evidence="2">NIH9.1</strain>
    </source>
</reference>
<keyword evidence="1" id="KW-0067">ATP-binding</keyword>
<dbReference type="PANTHER" id="PTHR30024">
    <property type="entry name" value="ALIPHATIC SULFONATES-BINDING PROTEIN-RELATED"/>
    <property type="match status" value="1"/>
</dbReference>
<dbReference type="EMBL" id="CP018191">
    <property type="protein sequence ID" value="APH55230.1"/>
    <property type="molecule type" value="Genomic_DNA"/>
</dbReference>